<dbReference type="GO" id="GO:0045721">
    <property type="term" value="P:negative regulation of gluconeogenesis"/>
    <property type="evidence" value="ECO:0007669"/>
    <property type="project" value="TreeGrafter"/>
</dbReference>
<dbReference type="AlphaFoldDB" id="A0A6A7BX98"/>
<organism evidence="2 3">
    <name type="scientific">Piedraia hortae CBS 480.64</name>
    <dbReference type="NCBI Taxonomy" id="1314780"/>
    <lineage>
        <taxon>Eukaryota</taxon>
        <taxon>Fungi</taxon>
        <taxon>Dikarya</taxon>
        <taxon>Ascomycota</taxon>
        <taxon>Pezizomycotina</taxon>
        <taxon>Dothideomycetes</taxon>
        <taxon>Dothideomycetidae</taxon>
        <taxon>Capnodiales</taxon>
        <taxon>Piedraiaceae</taxon>
        <taxon>Piedraia</taxon>
    </lineage>
</organism>
<dbReference type="GO" id="GO:0034657">
    <property type="term" value="C:GID complex"/>
    <property type="evidence" value="ECO:0007669"/>
    <property type="project" value="TreeGrafter"/>
</dbReference>
<protein>
    <recommendedName>
        <fullName evidence="4">Vacuolar import and degradation protein</fullName>
    </recommendedName>
</protein>
<dbReference type="Proteomes" id="UP000799421">
    <property type="component" value="Unassembled WGS sequence"/>
</dbReference>
<sequence length="180" mass="21339">MSTIFRPDSEFKGMQRSERQNYDVNVSLKHVDMAASFVEGYLSIQGLTEDHPTLTTFFQGEIIGHGRYTFTDTARAWGSSEKNDLKHWQEFPGFNKSLLREKLKASDRYVFMRWKEFFLVPDHKVTKLNGASFEGFYYICFDQKERKIDGCYYHKKSARDQKLELRWVDDRGRTPAWEFC</sequence>
<evidence type="ECO:0000313" key="3">
    <source>
        <dbReference type="Proteomes" id="UP000799421"/>
    </source>
</evidence>
<comment type="similarity">
    <text evidence="1">Belongs to the GID4/VID24 family.</text>
</comment>
<dbReference type="InterPro" id="IPR018618">
    <property type="entry name" value="GID4/10-like"/>
</dbReference>
<reference evidence="2" key="1">
    <citation type="journal article" date="2020" name="Stud. Mycol.">
        <title>101 Dothideomycetes genomes: a test case for predicting lifestyles and emergence of pathogens.</title>
        <authorList>
            <person name="Haridas S."/>
            <person name="Albert R."/>
            <person name="Binder M."/>
            <person name="Bloem J."/>
            <person name="Labutti K."/>
            <person name="Salamov A."/>
            <person name="Andreopoulos B."/>
            <person name="Baker S."/>
            <person name="Barry K."/>
            <person name="Bills G."/>
            <person name="Bluhm B."/>
            <person name="Cannon C."/>
            <person name="Castanera R."/>
            <person name="Culley D."/>
            <person name="Daum C."/>
            <person name="Ezra D."/>
            <person name="Gonzalez J."/>
            <person name="Henrissat B."/>
            <person name="Kuo A."/>
            <person name="Liang C."/>
            <person name="Lipzen A."/>
            <person name="Lutzoni F."/>
            <person name="Magnuson J."/>
            <person name="Mondo S."/>
            <person name="Nolan M."/>
            <person name="Ohm R."/>
            <person name="Pangilinan J."/>
            <person name="Park H.-J."/>
            <person name="Ramirez L."/>
            <person name="Alfaro M."/>
            <person name="Sun H."/>
            <person name="Tritt A."/>
            <person name="Yoshinaga Y."/>
            <person name="Zwiers L.-H."/>
            <person name="Turgeon B."/>
            <person name="Goodwin S."/>
            <person name="Spatafora J."/>
            <person name="Crous P."/>
            <person name="Grigoriev I."/>
        </authorList>
    </citation>
    <scope>NUCLEOTIDE SEQUENCE</scope>
    <source>
        <strain evidence="2">CBS 480.64</strain>
    </source>
</reference>
<dbReference type="GO" id="GO:0006623">
    <property type="term" value="P:protein targeting to vacuole"/>
    <property type="evidence" value="ECO:0007669"/>
    <property type="project" value="TreeGrafter"/>
</dbReference>
<dbReference type="PANTHER" id="PTHR14534">
    <property type="entry name" value="VACUOLAR IMPORT AND DEGRADATION PROTEIN 24"/>
    <property type="match status" value="1"/>
</dbReference>
<dbReference type="GO" id="GO:0043161">
    <property type="term" value="P:proteasome-mediated ubiquitin-dependent protein catabolic process"/>
    <property type="evidence" value="ECO:0007669"/>
    <property type="project" value="TreeGrafter"/>
</dbReference>
<gene>
    <name evidence="2" type="ORF">K470DRAFT_218402</name>
</gene>
<dbReference type="OrthoDB" id="62at2759"/>
<proteinExistence type="inferred from homology"/>
<evidence type="ECO:0008006" key="4">
    <source>
        <dbReference type="Google" id="ProtNLM"/>
    </source>
</evidence>
<dbReference type="PANTHER" id="PTHR14534:SF3">
    <property type="entry name" value="GID COMPLEX SUBUNIT 4 HOMOLOG"/>
    <property type="match status" value="1"/>
</dbReference>
<dbReference type="EMBL" id="MU005988">
    <property type="protein sequence ID" value="KAF2859841.1"/>
    <property type="molecule type" value="Genomic_DNA"/>
</dbReference>
<evidence type="ECO:0000256" key="1">
    <source>
        <dbReference type="ARBA" id="ARBA00061469"/>
    </source>
</evidence>
<accession>A0A6A7BX98</accession>
<keyword evidence="3" id="KW-1185">Reference proteome</keyword>
<dbReference type="GO" id="GO:0007039">
    <property type="term" value="P:protein catabolic process in the vacuole"/>
    <property type="evidence" value="ECO:0007669"/>
    <property type="project" value="TreeGrafter"/>
</dbReference>
<name>A0A6A7BX98_9PEZI</name>
<dbReference type="GO" id="GO:0005773">
    <property type="term" value="C:vacuole"/>
    <property type="evidence" value="ECO:0007669"/>
    <property type="project" value="GOC"/>
</dbReference>
<dbReference type="Pfam" id="PF09783">
    <property type="entry name" value="Vac_ImportDeg"/>
    <property type="match status" value="1"/>
</dbReference>
<evidence type="ECO:0000313" key="2">
    <source>
        <dbReference type="EMBL" id="KAF2859841.1"/>
    </source>
</evidence>